<dbReference type="RefSeq" id="XP_004335312.1">
    <property type="nucleotide sequence ID" value="XM_004335264.1"/>
</dbReference>
<proteinExistence type="predicted"/>
<feature type="region of interest" description="Disordered" evidence="2">
    <location>
        <begin position="216"/>
        <end position="281"/>
    </location>
</feature>
<dbReference type="PROSITE" id="PS51526">
    <property type="entry name" value="RFX_DBD"/>
    <property type="match status" value="1"/>
</dbReference>
<keyword evidence="1" id="KW-0238">DNA-binding</keyword>
<evidence type="ECO:0000259" key="3">
    <source>
        <dbReference type="PROSITE" id="PS51526"/>
    </source>
</evidence>
<dbReference type="InterPro" id="IPR036388">
    <property type="entry name" value="WH-like_DNA-bd_sf"/>
</dbReference>
<dbReference type="SUPFAM" id="SSF46785">
    <property type="entry name" value="Winged helix' DNA-binding domain"/>
    <property type="match status" value="1"/>
</dbReference>
<feature type="region of interest" description="Disordered" evidence="2">
    <location>
        <begin position="1"/>
        <end position="29"/>
    </location>
</feature>
<feature type="compositionally biased region" description="Low complexity" evidence="2">
    <location>
        <begin position="216"/>
        <end position="234"/>
    </location>
</feature>
<dbReference type="PANTHER" id="PTHR12619">
    <property type="entry name" value="RFX TRANSCRIPTION FACTOR FAMILY"/>
    <property type="match status" value="1"/>
</dbReference>
<gene>
    <name evidence="4" type="ORF">ACA1_238120</name>
</gene>
<dbReference type="VEuPathDB" id="AmoebaDB:ACA1_238120"/>
<feature type="compositionally biased region" description="Basic residues" evidence="2">
    <location>
        <begin position="250"/>
        <end position="262"/>
    </location>
</feature>
<dbReference type="KEGG" id="acan:ACA1_238120"/>
<dbReference type="GeneID" id="14913997"/>
<dbReference type="GO" id="GO:0000981">
    <property type="term" value="F:DNA-binding transcription factor activity, RNA polymerase II-specific"/>
    <property type="evidence" value="ECO:0007669"/>
    <property type="project" value="TreeGrafter"/>
</dbReference>
<feature type="region of interest" description="Disordered" evidence="2">
    <location>
        <begin position="127"/>
        <end position="191"/>
    </location>
</feature>
<reference evidence="4 5" key="1">
    <citation type="journal article" date="2013" name="Genome Biol.">
        <title>Genome of Acanthamoeba castellanii highlights extensive lateral gene transfer and early evolution of tyrosine kinase signaling.</title>
        <authorList>
            <person name="Clarke M."/>
            <person name="Lohan A.J."/>
            <person name="Liu B."/>
            <person name="Lagkouvardos I."/>
            <person name="Roy S."/>
            <person name="Zafar N."/>
            <person name="Bertelli C."/>
            <person name="Schilde C."/>
            <person name="Kianianmomeni A."/>
            <person name="Burglin T.R."/>
            <person name="Frech C."/>
            <person name="Turcotte B."/>
            <person name="Kopec K.O."/>
            <person name="Synnott J.M."/>
            <person name="Choo C."/>
            <person name="Paponov I."/>
            <person name="Finkler A."/>
            <person name="Soon Heng Tan C."/>
            <person name="Hutchins A.P."/>
            <person name="Weinmeier T."/>
            <person name="Rattei T."/>
            <person name="Chu J.S."/>
            <person name="Gimenez G."/>
            <person name="Irimia M."/>
            <person name="Rigden D.J."/>
            <person name="Fitzpatrick D.A."/>
            <person name="Lorenzo-Morales J."/>
            <person name="Bateman A."/>
            <person name="Chiu C.H."/>
            <person name="Tang P."/>
            <person name="Hegemann P."/>
            <person name="Fromm H."/>
            <person name="Raoult D."/>
            <person name="Greub G."/>
            <person name="Miranda-Saavedra D."/>
            <person name="Chen N."/>
            <person name="Nash P."/>
            <person name="Ginger M.L."/>
            <person name="Horn M."/>
            <person name="Schaap P."/>
            <person name="Caler L."/>
            <person name="Loftus B."/>
        </authorList>
    </citation>
    <scope>NUCLEOTIDE SEQUENCE [LARGE SCALE GENOMIC DNA]</scope>
    <source>
        <strain evidence="4 5">Neff</strain>
    </source>
</reference>
<sequence>MDPMAYEGETASPDAFSDDSSCSTPSGGSNQLDNRLQVVIWLKEHYRVGEAGSMRKSFVYQHYLDACRESGMEGAPISHTFFGKLVRRAFPGIKCNRKGPRGYTHLERLPMAQRLGAWQVEQITEELSKCSSSGSPTSSRLSPLRPKTSPRPRDTHHRHHQDHGDEVPSTPTSDDHAHQQQQPCRHQHPNHEHAHQGRQCFSSCCSPLSSPPIAFSSASTSSSFSSSPRTSCCPEEGEFHHEDAPSCCSGHHHPSHHSHYHHPSSSSSSSGDESYESYHPDEQLSLLQQQQQQHYLPDLAYAAPAFLSYPAFYGHPTTYSSYSPSAEYHAQQQQQLQLHHHQYPQSASPTFDLSTTGEEVEEEFGVGNVNALASPRQGNGVALTFADYLTACQTARQQQQQQQHPLHTSATIAEGQFETDRGEDAAASTWSTDGCSRTEPLAALSWASTAWSDAIY</sequence>
<feature type="compositionally biased region" description="Low complexity" evidence="2">
    <location>
        <begin position="263"/>
        <end position="272"/>
    </location>
</feature>
<evidence type="ECO:0000256" key="1">
    <source>
        <dbReference type="ARBA" id="ARBA00023125"/>
    </source>
</evidence>
<feature type="domain" description="RFX-type winged-helix" evidence="3">
    <location>
        <begin position="38"/>
        <end position="108"/>
    </location>
</feature>
<dbReference type="InterPro" id="IPR039779">
    <property type="entry name" value="RFX-like"/>
</dbReference>
<name>L8GKD0_ACACF</name>
<protein>
    <submittedName>
        <fullName evidence="4">RFX DNAbinding domain containing protein</fullName>
    </submittedName>
</protein>
<keyword evidence="5" id="KW-1185">Reference proteome</keyword>
<dbReference type="PANTHER" id="PTHR12619:SF5">
    <property type="entry name" value="TRANSCRIPTION FACTOR RFX4"/>
    <property type="match status" value="1"/>
</dbReference>
<evidence type="ECO:0000256" key="2">
    <source>
        <dbReference type="SAM" id="MobiDB-lite"/>
    </source>
</evidence>
<feature type="compositionally biased region" description="Basic residues" evidence="2">
    <location>
        <begin position="148"/>
        <end position="161"/>
    </location>
</feature>
<accession>L8GKD0</accession>
<dbReference type="Proteomes" id="UP000011083">
    <property type="component" value="Unassembled WGS sequence"/>
</dbReference>
<dbReference type="Gene3D" id="1.10.10.10">
    <property type="entry name" value="Winged helix-like DNA-binding domain superfamily/Winged helix DNA-binding domain"/>
    <property type="match status" value="1"/>
</dbReference>
<evidence type="ECO:0000313" key="4">
    <source>
        <dbReference type="EMBL" id="ELR13299.1"/>
    </source>
</evidence>
<organism evidence="4 5">
    <name type="scientific">Acanthamoeba castellanii (strain ATCC 30010 / Neff)</name>
    <dbReference type="NCBI Taxonomy" id="1257118"/>
    <lineage>
        <taxon>Eukaryota</taxon>
        <taxon>Amoebozoa</taxon>
        <taxon>Discosea</taxon>
        <taxon>Longamoebia</taxon>
        <taxon>Centramoebida</taxon>
        <taxon>Acanthamoebidae</taxon>
        <taxon>Acanthamoeba</taxon>
    </lineage>
</organism>
<dbReference type="GO" id="GO:0000978">
    <property type="term" value="F:RNA polymerase II cis-regulatory region sequence-specific DNA binding"/>
    <property type="evidence" value="ECO:0007669"/>
    <property type="project" value="TreeGrafter"/>
</dbReference>
<dbReference type="Pfam" id="PF02257">
    <property type="entry name" value="RFX_DNA_binding"/>
    <property type="match status" value="1"/>
</dbReference>
<dbReference type="InterPro" id="IPR003150">
    <property type="entry name" value="DNA-bd_RFX"/>
</dbReference>
<evidence type="ECO:0000313" key="5">
    <source>
        <dbReference type="Proteomes" id="UP000011083"/>
    </source>
</evidence>
<feature type="compositionally biased region" description="Polar residues" evidence="2">
    <location>
        <begin position="18"/>
        <end position="29"/>
    </location>
</feature>
<feature type="compositionally biased region" description="Low complexity" evidence="2">
    <location>
        <begin position="129"/>
        <end position="146"/>
    </location>
</feature>
<dbReference type="AlphaFoldDB" id="L8GKD0"/>
<dbReference type="EMBL" id="KB008093">
    <property type="protein sequence ID" value="ELR13299.1"/>
    <property type="molecule type" value="Genomic_DNA"/>
</dbReference>
<dbReference type="InterPro" id="IPR036390">
    <property type="entry name" value="WH_DNA-bd_sf"/>
</dbReference>